<keyword evidence="1" id="KW-0732">Signal</keyword>
<protein>
    <submittedName>
        <fullName evidence="2">Uncharacterized protein</fullName>
    </submittedName>
</protein>
<feature type="signal peptide" evidence="1">
    <location>
        <begin position="1"/>
        <end position="18"/>
    </location>
</feature>
<gene>
    <name evidence="2" type="ORF">HYFRA_00013802</name>
</gene>
<name>A0A9N9PVG7_9HELO</name>
<dbReference type="AlphaFoldDB" id="A0A9N9PVG7"/>
<evidence type="ECO:0000313" key="2">
    <source>
        <dbReference type="EMBL" id="CAG8961341.1"/>
    </source>
</evidence>
<comment type="caution">
    <text evidence="2">The sequence shown here is derived from an EMBL/GenBank/DDBJ whole genome shotgun (WGS) entry which is preliminary data.</text>
</comment>
<reference evidence="2" key="1">
    <citation type="submission" date="2021-07" db="EMBL/GenBank/DDBJ databases">
        <authorList>
            <person name="Durling M."/>
        </authorList>
    </citation>
    <scope>NUCLEOTIDE SEQUENCE</scope>
</reference>
<dbReference type="Proteomes" id="UP000696280">
    <property type="component" value="Unassembled WGS sequence"/>
</dbReference>
<evidence type="ECO:0000313" key="3">
    <source>
        <dbReference type="Proteomes" id="UP000696280"/>
    </source>
</evidence>
<organism evidence="2 3">
    <name type="scientific">Hymenoscyphus fraxineus</name>
    <dbReference type="NCBI Taxonomy" id="746836"/>
    <lineage>
        <taxon>Eukaryota</taxon>
        <taxon>Fungi</taxon>
        <taxon>Dikarya</taxon>
        <taxon>Ascomycota</taxon>
        <taxon>Pezizomycotina</taxon>
        <taxon>Leotiomycetes</taxon>
        <taxon>Helotiales</taxon>
        <taxon>Helotiaceae</taxon>
        <taxon>Hymenoscyphus</taxon>
    </lineage>
</organism>
<feature type="chain" id="PRO_5040480448" evidence="1">
    <location>
        <begin position="19"/>
        <end position="89"/>
    </location>
</feature>
<evidence type="ECO:0000256" key="1">
    <source>
        <dbReference type="SAM" id="SignalP"/>
    </source>
</evidence>
<dbReference type="EMBL" id="CAJVRL010000106">
    <property type="protein sequence ID" value="CAG8961341.1"/>
    <property type="molecule type" value="Genomic_DNA"/>
</dbReference>
<keyword evidence="3" id="KW-1185">Reference proteome</keyword>
<sequence length="89" mass="9046">MQLPTILILATLAQTVYCDWGSAGCVTQGDLNGPQTSGACDIAKSNGCSDCQFKDDPYVPACNSAGNLIASGSWVGWCRSKGAEGGQGG</sequence>
<proteinExistence type="predicted"/>
<accession>A0A9N9PVG7</accession>